<evidence type="ECO:0000313" key="2">
    <source>
        <dbReference type="EMBL" id="VEL08985.1"/>
    </source>
</evidence>
<dbReference type="PROSITE" id="PS50146">
    <property type="entry name" value="DAGK"/>
    <property type="match status" value="1"/>
</dbReference>
<comment type="caution">
    <text evidence="2">The sequence shown here is derived from an EMBL/GenBank/DDBJ whole genome shotgun (WGS) entry which is preliminary data.</text>
</comment>
<dbReference type="InterPro" id="IPR001206">
    <property type="entry name" value="Diacylglycerol_kinase_cat_dom"/>
</dbReference>
<dbReference type="EMBL" id="CAAALY010005196">
    <property type="protein sequence ID" value="VEL08985.1"/>
    <property type="molecule type" value="Genomic_DNA"/>
</dbReference>
<dbReference type="OrthoDB" id="242257at2759"/>
<evidence type="ECO:0000313" key="3">
    <source>
        <dbReference type="Proteomes" id="UP000784294"/>
    </source>
</evidence>
<sequence>MICSWPHSFSSQESLALQCSWCKIYIHNKQSCFTSDLLEEQCYMGINASLVVPPSWIIKMPKKNTFKSSVRRPSTCQLLSPSSLQVNQRPTSASPLGTNTEVSLAASNLSSGLVVSNRVGTSSSTPAEISNLSWEASTFLAPGRSPHSQTFAETGAVEMGNGSPNLPRISNPVSMVRLSSSQLNLQVVPELPFVVKSDPGSHAGQKPLLVFLNPKSGGNQGVLLLRKFQWLLNPRQVFDLSEGGPRMG</sequence>
<dbReference type="GO" id="GO:0007165">
    <property type="term" value="P:signal transduction"/>
    <property type="evidence" value="ECO:0007669"/>
    <property type="project" value="InterPro"/>
</dbReference>
<dbReference type="InterPro" id="IPR037607">
    <property type="entry name" value="DGK"/>
</dbReference>
<dbReference type="GO" id="GO:0004143">
    <property type="term" value="F:ATP-dependent diacylglycerol kinase activity"/>
    <property type="evidence" value="ECO:0007669"/>
    <property type="project" value="InterPro"/>
</dbReference>
<keyword evidence="3" id="KW-1185">Reference proteome</keyword>
<evidence type="ECO:0000259" key="1">
    <source>
        <dbReference type="PROSITE" id="PS50146"/>
    </source>
</evidence>
<organism evidence="2 3">
    <name type="scientific">Protopolystoma xenopodis</name>
    <dbReference type="NCBI Taxonomy" id="117903"/>
    <lineage>
        <taxon>Eukaryota</taxon>
        <taxon>Metazoa</taxon>
        <taxon>Spiralia</taxon>
        <taxon>Lophotrochozoa</taxon>
        <taxon>Platyhelminthes</taxon>
        <taxon>Monogenea</taxon>
        <taxon>Polyopisthocotylea</taxon>
        <taxon>Polystomatidea</taxon>
        <taxon>Polystomatidae</taxon>
        <taxon>Protopolystoma</taxon>
    </lineage>
</organism>
<feature type="domain" description="DAGKc" evidence="1">
    <location>
        <begin position="203"/>
        <end position="248"/>
    </location>
</feature>
<accession>A0A3S5FBX9</accession>
<name>A0A3S5FBX9_9PLAT</name>
<dbReference type="AlphaFoldDB" id="A0A3S5FBX9"/>
<dbReference type="PANTHER" id="PTHR11255:SF80">
    <property type="entry name" value="EYE-SPECIFIC DIACYLGLYCEROL KINASE"/>
    <property type="match status" value="1"/>
</dbReference>
<proteinExistence type="predicted"/>
<reference evidence="2" key="1">
    <citation type="submission" date="2018-11" db="EMBL/GenBank/DDBJ databases">
        <authorList>
            <consortium name="Pathogen Informatics"/>
        </authorList>
    </citation>
    <scope>NUCLEOTIDE SEQUENCE</scope>
</reference>
<gene>
    <name evidence="2" type="ORF">PXEA_LOCUS2425</name>
</gene>
<dbReference type="PANTHER" id="PTHR11255">
    <property type="entry name" value="DIACYLGLYCEROL KINASE"/>
    <property type="match status" value="1"/>
</dbReference>
<dbReference type="Proteomes" id="UP000784294">
    <property type="component" value="Unassembled WGS sequence"/>
</dbReference>
<protein>
    <recommendedName>
        <fullName evidence="1">DAGKc domain-containing protein</fullName>
    </recommendedName>
</protein>
<dbReference type="GO" id="GO:0005886">
    <property type="term" value="C:plasma membrane"/>
    <property type="evidence" value="ECO:0007669"/>
    <property type="project" value="TreeGrafter"/>
</dbReference>